<organism evidence="1 2">
    <name type="scientific">Bradyrhizobium oligotrophicum S58</name>
    <dbReference type="NCBI Taxonomy" id="1245469"/>
    <lineage>
        <taxon>Bacteria</taxon>
        <taxon>Pseudomonadati</taxon>
        <taxon>Pseudomonadota</taxon>
        <taxon>Alphaproteobacteria</taxon>
        <taxon>Hyphomicrobiales</taxon>
        <taxon>Nitrobacteraceae</taxon>
        <taxon>Bradyrhizobium</taxon>
    </lineage>
</organism>
<keyword evidence="2" id="KW-1185">Reference proteome</keyword>
<accession>M4Z1K4</accession>
<reference evidence="1 2" key="1">
    <citation type="journal article" date="2013" name="Appl. Environ. Microbiol.">
        <title>Genome analysis suggests that the soil oligotrophic bacterium Agromonas oligotrophica (Bradyrhizobium oligotrophicum) is a nitrogen-fixing symbiont of Aeschynomene indica.</title>
        <authorList>
            <person name="Okubo T."/>
            <person name="Fukushima S."/>
            <person name="Itakura M."/>
            <person name="Oshima K."/>
            <person name="Longtonglang A."/>
            <person name="Teaumroong N."/>
            <person name="Mitsui H."/>
            <person name="Hattori M."/>
            <person name="Hattori R."/>
            <person name="Hattori T."/>
            <person name="Minamisawa K."/>
        </authorList>
    </citation>
    <scope>NUCLEOTIDE SEQUENCE [LARGE SCALE GENOMIC DNA]</scope>
    <source>
        <strain evidence="1 2">S58</strain>
    </source>
</reference>
<dbReference type="Proteomes" id="UP000011841">
    <property type="component" value="Chromosome"/>
</dbReference>
<dbReference type="GeneID" id="301814483"/>
<dbReference type="AlphaFoldDB" id="M4Z1K4"/>
<evidence type="ECO:0000313" key="2">
    <source>
        <dbReference type="Proteomes" id="UP000011841"/>
    </source>
</evidence>
<dbReference type="PATRIC" id="fig|1245469.3.peg.483"/>
<evidence type="ECO:0000313" key="1">
    <source>
        <dbReference type="EMBL" id="BAM86491.1"/>
    </source>
</evidence>
<dbReference type="OrthoDB" id="8209564at2"/>
<dbReference type="SUPFAM" id="SSF55729">
    <property type="entry name" value="Acyl-CoA N-acyltransferases (Nat)"/>
    <property type="match status" value="1"/>
</dbReference>
<dbReference type="KEGG" id="aol:S58_04760"/>
<dbReference type="eggNOG" id="ENOG50336PQ">
    <property type="taxonomic scope" value="Bacteria"/>
</dbReference>
<dbReference type="EMBL" id="AP012603">
    <property type="protein sequence ID" value="BAM86491.1"/>
    <property type="molecule type" value="Genomic_DNA"/>
</dbReference>
<protein>
    <recommendedName>
        <fullName evidence="3">Acyl-CoA acyltransferase</fullName>
    </recommendedName>
</protein>
<dbReference type="RefSeq" id="WP_015663629.1">
    <property type="nucleotide sequence ID" value="NC_020453.1"/>
</dbReference>
<gene>
    <name evidence="1" type="ORF">S58_04760</name>
</gene>
<dbReference type="HOGENOM" id="CLU_955371_0_0_5"/>
<dbReference type="InterPro" id="IPR016181">
    <property type="entry name" value="Acyl_CoA_acyltransferase"/>
</dbReference>
<sequence length="303" mass="33378">MQPIKKAEVANDGLAPAQPAPGVRIREIRTADLAAVAALLTRGFAFRSEAYWLRGLERHAARPRPPGFPTFGYCLDQGGVPVGVILLLFSEVQAGGEPIVRANVSSWYVEPAFRSFSSMLVRAATRDKTVTYFNITPAPHTWPQVEAQGFSVYCRGQIYAALALSRARPNVTVEPFADDNVSGLSAYEADLLRRHADWGCLSMVAREAGVGHPFVFQKHRVKNLLPVYRLLYCRDVADVTRLAGNIGRFLLRRGGVLVRLDANEPMAGLVGWYSDKRGRKYAKGPHPPDLGDLAFTEAALFDR</sequence>
<dbReference type="STRING" id="1245469.S58_04760"/>
<evidence type="ECO:0008006" key="3">
    <source>
        <dbReference type="Google" id="ProtNLM"/>
    </source>
</evidence>
<proteinExistence type="predicted"/>
<name>M4Z1K4_9BRAD</name>
<dbReference type="Gene3D" id="3.40.630.30">
    <property type="match status" value="1"/>
</dbReference>